<dbReference type="GeneID" id="91089404"/>
<reference evidence="2" key="1">
    <citation type="submission" date="2016-06" db="EMBL/GenBank/DDBJ databases">
        <authorList>
            <person name="Cuomo C."/>
            <person name="Litvintseva A."/>
            <person name="Heitman J."/>
            <person name="Chen Y."/>
            <person name="Sun S."/>
            <person name="Springer D."/>
            <person name="Dromer F."/>
            <person name="Young S."/>
            <person name="Zeng Q."/>
            <person name="Chapman S."/>
            <person name="Gujja S."/>
            <person name="Saif S."/>
            <person name="Birren B."/>
        </authorList>
    </citation>
    <scope>NUCLEOTIDE SEQUENCE</scope>
    <source>
        <strain evidence="2">CBS 7841</strain>
    </source>
</reference>
<keyword evidence="3" id="KW-1185">Reference proteome</keyword>
<evidence type="ECO:0000256" key="1">
    <source>
        <dbReference type="SAM" id="MobiDB-lite"/>
    </source>
</evidence>
<feature type="compositionally biased region" description="Polar residues" evidence="1">
    <location>
        <begin position="773"/>
        <end position="793"/>
    </location>
</feature>
<proteinExistence type="predicted"/>
<feature type="compositionally biased region" description="Basic residues" evidence="1">
    <location>
        <begin position="681"/>
        <end position="703"/>
    </location>
</feature>
<accession>A0AAJ8M2A2</accession>
<dbReference type="Proteomes" id="UP000094043">
    <property type="component" value="Chromosome 6"/>
</dbReference>
<name>A0AAJ8M2A2_9TREE</name>
<gene>
    <name evidence="2" type="ORF">L203_105195</name>
</gene>
<reference evidence="2" key="3">
    <citation type="submission" date="2024-01" db="EMBL/GenBank/DDBJ databases">
        <authorList>
            <person name="Coelho M.A."/>
            <person name="David-Palma M."/>
            <person name="Shea T."/>
            <person name="Sun S."/>
            <person name="Cuomo C.A."/>
            <person name="Heitman J."/>
        </authorList>
    </citation>
    <scope>NUCLEOTIDE SEQUENCE</scope>
    <source>
        <strain evidence="2">CBS 7841</strain>
    </source>
</reference>
<sequence>MGSNNSKPQASDKIACSQNPHKPRNVRVEFDFEDNETYLNESMNSSSSRESKREEHFRKLAAIETRFHDSGIATQTDKIRENFLEDFGNHIHGGDIPDGVIVPLKGMSEEQLAFHLMNINAANARFNKDSRRCHSKISNNSGKAFHTLSATPTPSSFSNLEAAKLQEPVSAGSDCRQAFVDVQIALKLPEVISANKKFDRQSTGIQQSLEQNAGSSTIVFEYPASSSEILTTNNKSGKRNTYQGQQFVDKHRSDSFPLLSSDNLADDYKFKTTANAKARRRGSLVAGLGMPKRLFSNTSLRSSRSYCAKQSVKRRSTLKSIQSDFFPRKNKTDASNPTYAPKSDEYKSEPNIIKLSPLGETFDLSGMLKAVDYPNMATKQPESDFWPPTASTAYFTTCDSQSIPSAPITPAMSSAAFNISLVSHRESAIKDEFVKDAKSHGWATTTAIVSGVLSESQTLQSEPIVEHDYDKCISTPHLEPRDPSCLVSSKSSGSCYDDFTSHEDGSNDMCHQLASECHIEPFKAPSSVADPSSVEFNQETIVEEKFQESLHQSITHASIPFSESPRERCQRPYSMLRHVDRHRPCTIMSDSNDVMSEISEIASDDSAFDRLGPELTARFYPHMVERVAARRHQNMVFSEAEPTFVIQDDITENSIPMSETRASLSTISVDISPSRIITFGRRIKHRRREQRKSPSKSPRKQYRAKQTSKENDLYNARLKSPTLGNTRPGVMVSDRFYNESNSNQILQSNKPPSCIARCYHRESEHNTHHRCESASNISTGSKPSSSIKQKQVTQPMGHEAIDVFTIQNAETTSDFVLSNNSPHSFASNKQTPIHRLKQLTNSQKSRSTSANKSPLACITNNYESNVATNDTANRYHGA</sequence>
<feature type="region of interest" description="Disordered" evidence="1">
    <location>
        <begin position="1"/>
        <end position="25"/>
    </location>
</feature>
<dbReference type="RefSeq" id="XP_066070665.1">
    <property type="nucleotide sequence ID" value="XM_066214568.1"/>
</dbReference>
<feature type="region of interest" description="Disordered" evidence="1">
    <location>
        <begin position="766"/>
        <end position="793"/>
    </location>
</feature>
<dbReference type="KEGG" id="cdep:91089404"/>
<organism evidence="2 3">
    <name type="scientific">Cryptococcus depauperatus CBS 7841</name>
    <dbReference type="NCBI Taxonomy" id="1295531"/>
    <lineage>
        <taxon>Eukaryota</taxon>
        <taxon>Fungi</taxon>
        <taxon>Dikarya</taxon>
        <taxon>Basidiomycota</taxon>
        <taxon>Agaricomycotina</taxon>
        <taxon>Tremellomycetes</taxon>
        <taxon>Tremellales</taxon>
        <taxon>Cryptococcaceae</taxon>
        <taxon>Cryptococcus</taxon>
    </lineage>
</organism>
<evidence type="ECO:0000313" key="3">
    <source>
        <dbReference type="Proteomes" id="UP000094043"/>
    </source>
</evidence>
<evidence type="ECO:0000313" key="2">
    <source>
        <dbReference type="EMBL" id="WVN89965.1"/>
    </source>
</evidence>
<dbReference type="EMBL" id="CP143789">
    <property type="protein sequence ID" value="WVN89965.1"/>
    <property type="molecule type" value="Genomic_DNA"/>
</dbReference>
<protein>
    <submittedName>
        <fullName evidence="2">Uncharacterized protein</fullName>
    </submittedName>
</protein>
<dbReference type="AlphaFoldDB" id="A0AAJ8M2A2"/>
<reference evidence="2" key="2">
    <citation type="journal article" date="2022" name="Elife">
        <title>Obligate sexual reproduction of a homothallic fungus closely related to the Cryptococcus pathogenic species complex.</title>
        <authorList>
            <person name="Passer A.R."/>
            <person name="Clancey S.A."/>
            <person name="Shea T."/>
            <person name="David-Palma M."/>
            <person name="Averette A.F."/>
            <person name="Boekhout T."/>
            <person name="Porcel B.M."/>
            <person name="Nowrousian M."/>
            <person name="Cuomo C.A."/>
            <person name="Sun S."/>
            <person name="Heitman J."/>
            <person name="Coelho M.A."/>
        </authorList>
    </citation>
    <scope>NUCLEOTIDE SEQUENCE</scope>
    <source>
        <strain evidence="2">CBS 7841</strain>
    </source>
</reference>
<feature type="region of interest" description="Disordered" evidence="1">
    <location>
        <begin position="681"/>
        <end position="729"/>
    </location>
</feature>